<reference evidence="1 2" key="1">
    <citation type="submission" date="2017-06" db="EMBL/GenBank/DDBJ databases">
        <title>Whole Genome Sequences of Colwellia marinimaniae MTCD1.</title>
        <authorList>
            <person name="Kusumoto H."/>
            <person name="Inoue M."/>
            <person name="Tanikawa K."/>
            <person name="Maeji H."/>
            <person name="Cameron J.H."/>
            <person name="Bartlett D.H."/>
        </authorList>
    </citation>
    <scope>NUCLEOTIDE SEQUENCE [LARGE SCALE GENOMIC DNA]</scope>
    <source>
        <strain evidence="1 2">MTCD1</strain>
    </source>
</reference>
<proteinExistence type="predicted"/>
<evidence type="ECO:0000313" key="2">
    <source>
        <dbReference type="Proteomes" id="UP000197068"/>
    </source>
</evidence>
<evidence type="ECO:0000313" key="1">
    <source>
        <dbReference type="EMBL" id="GAW96682.1"/>
    </source>
</evidence>
<gene>
    <name evidence="1" type="ORF">MTCD1_02302</name>
</gene>
<dbReference type="EMBL" id="BDQM01000017">
    <property type="protein sequence ID" value="GAW96682.1"/>
    <property type="molecule type" value="Genomic_DNA"/>
</dbReference>
<protein>
    <recommendedName>
        <fullName evidence="3">Phage protein</fullName>
    </recommendedName>
</protein>
<keyword evidence="2" id="KW-1185">Reference proteome</keyword>
<accession>A0ABQ0MWR6</accession>
<comment type="caution">
    <text evidence="1">The sequence shown here is derived from an EMBL/GenBank/DDBJ whole genome shotgun (WGS) entry which is preliminary data.</text>
</comment>
<evidence type="ECO:0008006" key="3">
    <source>
        <dbReference type="Google" id="ProtNLM"/>
    </source>
</evidence>
<dbReference type="RefSeq" id="WP_057179697.1">
    <property type="nucleotide sequence ID" value="NZ_BDQM01000017.1"/>
</dbReference>
<dbReference type="Proteomes" id="UP000197068">
    <property type="component" value="Unassembled WGS sequence"/>
</dbReference>
<sequence length="60" mass="6915">MKTKRLTLNELLELIELENLPTAQEEKEDIYYAYLRTKLDTFVAYQASTNSMVTVTAAVE</sequence>
<name>A0ABQ0MWR6_9GAMM</name>
<organism evidence="1 2">
    <name type="scientific">Colwellia marinimaniae</name>
    <dbReference type="NCBI Taxonomy" id="1513592"/>
    <lineage>
        <taxon>Bacteria</taxon>
        <taxon>Pseudomonadati</taxon>
        <taxon>Pseudomonadota</taxon>
        <taxon>Gammaproteobacteria</taxon>
        <taxon>Alteromonadales</taxon>
        <taxon>Colwelliaceae</taxon>
        <taxon>Colwellia</taxon>
    </lineage>
</organism>